<dbReference type="PANTHER" id="PTHR46060">
    <property type="entry name" value="MARINER MOS1 TRANSPOSASE-LIKE PROTEIN"/>
    <property type="match status" value="1"/>
</dbReference>
<organism evidence="2 3">
    <name type="scientific">Ladona fulva</name>
    <name type="common">Scarce chaser dragonfly</name>
    <name type="synonym">Libellula fulva</name>
    <dbReference type="NCBI Taxonomy" id="123851"/>
    <lineage>
        <taxon>Eukaryota</taxon>
        <taxon>Metazoa</taxon>
        <taxon>Ecdysozoa</taxon>
        <taxon>Arthropoda</taxon>
        <taxon>Hexapoda</taxon>
        <taxon>Insecta</taxon>
        <taxon>Pterygota</taxon>
        <taxon>Palaeoptera</taxon>
        <taxon>Odonata</taxon>
        <taxon>Epiprocta</taxon>
        <taxon>Anisoptera</taxon>
        <taxon>Libelluloidea</taxon>
        <taxon>Libellulidae</taxon>
        <taxon>Ladona</taxon>
    </lineage>
</organism>
<dbReference type="EMBL" id="KZ308439">
    <property type="protein sequence ID" value="KAG8229667.1"/>
    <property type="molecule type" value="Genomic_DNA"/>
</dbReference>
<feature type="compositionally biased region" description="Basic and acidic residues" evidence="1">
    <location>
        <begin position="55"/>
        <end position="64"/>
    </location>
</feature>
<reference evidence="2" key="2">
    <citation type="submission" date="2017-10" db="EMBL/GenBank/DDBJ databases">
        <title>Ladona fulva Genome sequencing and assembly.</title>
        <authorList>
            <person name="Murali S."/>
            <person name="Richards S."/>
            <person name="Bandaranaike D."/>
            <person name="Bellair M."/>
            <person name="Blankenburg K."/>
            <person name="Chao H."/>
            <person name="Dinh H."/>
            <person name="Doddapaneni H."/>
            <person name="Dugan-Rocha S."/>
            <person name="Elkadiri S."/>
            <person name="Gnanaolivu R."/>
            <person name="Hernandez B."/>
            <person name="Skinner E."/>
            <person name="Javaid M."/>
            <person name="Lee S."/>
            <person name="Li M."/>
            <person name="Ming W."/>
            <person name="Munidasa M."/>
            <person name="Muniz J."/>
            <person name="Nguyen L."/>
            <person name="Hughes D."/>
            <person name="Osuji N."/>
            <person name="Pu L.-L."/>
            <person name="Puazo M."/>
            <person name="Qu C."/>
            <person name="Quiroz J."/>
            <person name="Raj R."/>
            <person name="Weissenberger G."/>
            <person name="Xin Y."/>
            <person name="Zou X."/>
            <person name="Han Y."/>
            <person name="Worley K."/>
            <person name="Muzny D."/>
            <person name="Gibbs R."/>
        </authorList>
    </citation>
    <scope>NUCLEOTIDE SEQUENCE</scope>
    <source>
        <strain evidence="2">Sampled in the wild</strain>
    </source>
</reference>
<evidence type="ECO:0000256" key="1">
    <source>
        <dbReference type="SAM" id="MobiDB-lite"/>
    </source>
</evidence>
<name>A0A8K0K7A6_LADFU</name>
<accession>A0A8K0K7A6</accession>
<dbReference type="AlphaFoldDB" id="A0A8K0K7A6"/>
<dbReference type="OrthoDB" id="6118231at2759"/>
<comment type="caution">
    <text evidence="2">The sequence shown here is derived from an EMBL/GenBank/DDBJ whole genome shotgun (WGS) entry which is preliminary data.</text>
</comment>
<reference evidence="2" key="1">
    <citation type="submission" date="2013-04" db="EMBL/GenBank/DDBJ databases">
        <authorList>
            <person name="Qu J."/>
            <person name="Murali S.C."/>
            <person name="Bandaranaike D."/>
            <person name="Bellair M."/>
            <person name="Blankenburg K."/>
            <person name="Chao H."/>
            <person name="Dinh H."/>
            <person name="Doddapaneni H."/>
            <person name="Downs B."/>
            <person name="Dugan-Rocha S."/>
            <person name="Elkadiri S."/>
            <person name="Gnanaolivu R.D."/>
            <person name="Hernandez B."/>
            <person name="Javaid M."/>
            <person name="Jayaseelan J.C."/>
            <person name="Lee S."/>
            <person name="Li M."/>
            <person name="Ming W."/>
            <person name="Munidasa M."/>
            <person name="Muniz J."/>
            <person name="Nguyen L."/>
            <person name="Ongeri F."/>
            <person name="Osuji N."/>
            <person name="Pu L.-L."/>
            <person name="Puazo M."/>
            <person name="Qu C."/>
            <person name="Quiroz J."/>
            <person name="Raj R."/>
            <person name="Weissenberger G."/>
            <person name="Xin Y."/>
            <person name="Zou X."/>
            <person name="Han Y."/>
            <person name="Richards S."/>
            <person name="Worley K."/>
            <person name="Muzny D."/>
            <person name="Gibbs R."/>
        </authorList>
    </citation>
    <scope>NUCLEOTIDE SEQUENCE</scope>
    <source>
        <strain evidence="2">Sampled in the wild</strain>
    </source>
</reference>
<dbReference type="InterPro" id="IPR052709">
    <property type="entry name" value="Transposase-MT_Hybrid"/>
</dbReference>
<feature type="region of interest" description="Disordered" evidence="1">
    <location>
        <begin position="55"/>
        <end position="77"/>
    </location>
</feature>
<dbReference type="Proteomes" id="UP000792457">
    <property type="component" value="Unassembled WGS sequence"/>
</dbReference>
<sequence length="148" mass="16607">MPSPVCSDQLGRQDRCICARLFSACVTRREGIVNQATALSYSQVSRRLKDFKEGREEVIEEPRAGRPSTSTPDDNLDRVRNLLNSDCRLSVPLNVETLNIPKTIAHELVTDKLDVSKVCAKLIPKLLTDDQKNHRVTVATDLERPKPL</sequence>
<dbReference type="PANTHER" id="PTHR46060:SF1">
    <property type="entry name" value="MARINER MOS1 TRANSPOSASE-LIKE PROTEIN"/>
    <property type="match status" value="1"/>
</dbReference>
<evidence type="ECO:0000313" key="2">
    <source>
        <dbReference type="EMBL" id="KAG8229667.1"/>
    </source>
</evidence>
<proteinExistence type="predicted"/>
<keyword evidence="3" id="KW-1185">Reference proteome</keyword>
<protein>
    <submittedName>
        <fullName evidence="2">Uncharacterized protein</fullName>
    </submittedName>
</protein>
<evidence type="ECO:0000313" key="3">
    <source>
        <dbReference type="Proteomes" id="UP000792457"/>
    </source>
</evidence>
<gene>
    <name evidence="2" type="ORF">J437_LFUL010152</name>
</gene>